<evidence type="ECO:0000313" key="4">
    <source>
        <dbReference type="Proteomes" id="UP001212997"/>
    </source>
</evidence>
<dbReference type="SUPFAM" id="SSF102198">
    <property type="entry name" value="Putative cyclase"/>
    <property type="match status" value="1"/>
</dbReference>
<accession>A0AAD5V164</accession>
<dbReference type="AlphaFoldDB" id="A0AAD5V164"/>
<keyword evidence="4" id="KW-1185">Reference proteome</keyword>
<reference evidence="3" key="1">
    <citation type="submission" date="2022-07" db="EMBL/GenBank/DDBJ databases">
        <title>Genome Sequence of Physisporinus lineatus.</title>
        <authorList>
            <person name="Buettner E."/>
        </authorList>
    </citation>
    <scope>NUCLEOTIDE SEQUENCE</scope>
    <source>
        <strain evidence="3">VT162</strain>
    </source>
</reference>
<dbReference type="PANTHER" id="PTHR31118:SF12">
    <property type="entry name" value="CYCLASE-LIKE PROTEIN 2"/>
    <property type="match status" value="1"/>
</dbReference>
<dbReference type="GO" id="GO:0004061">
    <property type="term" value="F:arylformamidase activity"/>
    <property type="evidence" value="ECO:0007669"/>
    <property type="project" value="InterPro"/>
</dbReference>
<gene>
    <name evidence="3" type="ORF">NLI96_g6359</name>
</gene>
<evidence type="ECO:0000256" key="1">
    <source>
        <dbReference type="ARBA" id="ARBA00007865"/>
    </source>
</evidence>
<name>A0AAD5V164_9APHY</name>
<sequence>MEIVDLSHALDSESMSIYPGDPPYSCCPALTIDKDGCNVQTISLSSHSGTHIDSPFHFFKSGHTVDEIPLDRFIGPAMVIDLTNLTQRQPITWDLLSPYEQALHQAANRKAILLLRTDWSRHWGTDLYFSHPYLDKHAAQRITDIGFRFVGIDALSPDETHVSVSPPPPQDESCNPASESELQTVSELQGDGGDNTGGYPAHNVILGSGGLIAENLNNLSAIQSGEWFVSLVPLKLAGSDGSPVRAYAYRCTPQS</sequence>
<dbReference type="Pfam" id="PF04199">
    <property type="entry name" value="Cyclase"/>
    <property type="match status" value="1"/>
</dbReference>
<dbReference type="PANTHER" id="PTHR31118">
    <property type="entry name" value="CYCLASE-LIKE PROTEIN 2"/>
    <property type="match status" value="1"/>
</dbReference>
<organism evidence="3 4">
    <name type="scientific">Meripilus lineatus</name>
    <dbReference type="NCBI Taxonomy" id="2056292"/>
    <lineage>
        <taxon>Eukaryota</taxon>
        <taxon>Fungi</taxon>
        <taxon>Dikarya</taxon>
        <taxon>Basidiomycota</taxon>
        <taxon>Agaricomycotina</taxon>
        <taxon>Agaricomycetes</taxon>
        <taxon>Polyporales</taxon>
        <taxon>Meripilaceae</taxon>
        <taxon>Meripilus</taxon>
    </lineage>
</organism>
<feature type="region of interest" description="Disordered" evidence="2">
    <location>
        <begin position="158"/>
        <end position="178"/>
    </location>
</feature>
<protein>
    <recommendedName>
        <fullName evidence="5">Cyclase</fullName>
    </recommendedName>
</protein>
<dbReference type="InterPro" id="IPR007325">
    <property type="entry name" value="KFase/CYL"/>
</dbReference>
<dbReference type="GO" id="GO:0019441">
    <property type="term" value="P:L-tryptophan catabolic process to kynurenine"/>
    <property type="evidence" value="ECO:0007669"/>
    <property type="project" value="InterPro"/>
</dbReference>
<proteinExistence type="inferred from homology"/>
<comment type="similarity">
    <text evidence="1">Belongs to the Cyclase 1 superfamily.</text>
</comment>
<dbReference type="EMBL" id="JANAWD010000231">
    <property type="protein sequence ID" value="KAJ3483354.1"/>
    <property type="molecule type" value="Genomic_DNA"/>
</dbReference>
<dbReference type="Gene3D" id="3.50.30.50">
    <property type="entry name" value="Putative cyclase"/>
    <property type="match status" value="1"/>
</dbReference>
<dbReference type="Proteomes" id="UP001212997">
    <property type="component" value="Unassembled WGS sequence"/>
</dbReference>
<comment type="caution">
    <text evidence="3">The sequence shown here is derived from an EMBL/GenBank/DDBJ whole genome shotgun (WGS) entry which is preliminary data.</text>
</comment>
<evidence type="ECO:0000256" key="2">
    <source>
        <dbReference type="SAM" id="MobiDB-lite"/>
    </source>
</evidence>
<dbReference type="InterPro" id="IPR037175">
    <property type="entry name" value="KFase_sf"/>
</dbReference>
<evidence type="ECO:0008006" key="5">
    <source>
        <dbReference type="Google" id="ProtNLM"/>
    </source>
</evidence>
<evidence type="ECO:0000313" key="3">
    <source>
        <dbReference type="EMBL" id="KAJ3483354.1"/>
    </source>
</evidence>